<evidence type="ECO:0000256" key="5">
    <source>
        <dbReference type="SAM" id="Phobius"/>
    </source>
</evidence>
<dbReference type="PANTHER" id="PTHR42723">
    <property type="entry name" value="CHLOROPHYLL SYNTHASE"/>
    <property type="match status" value="1"/>
</dbReference>
<evidence type="ECO:0000256" key="3">
    <source>
        <dbReference type="ARBA" id="ARBA00022989"/>
    </source>
</evidence>
<name>A0A9P4MZJ3_9PLEO</name>
<keyword evidence="2 5" id="KW-0812">Transmembrane</keyword>
<dbReference type="InterPro" id="IPR000537">
    <property type="entry name" value="UbiA_prenyltransferase"/>
</dbReference>
<dbReference type="Pfam" id="PF01040">
    <property type="entry name" value="UbiA"/>
    <property type="match status" value="1"/>
</dbReference>
<accession>A0A9P4MZJ3</accession>
<dbReference type="GO" id="GO:0016765">
    <property type="term" value="F:transferase activity, transferring alkyl or aryl (other than methyl) groups"/>
    <property type="evidence" value="ECO:0007669"/>
    <property type="project" value="InterPro"/>
</dbReference>
<feature type="transmembrane region" description="Helical" evidence="5">
    <location>
        <begin position="52"/>
        <end position="72"/>
    </location>
</feature>
<feature type="transmembrane region" description="Helical" evidence="5">
    <location>
        <begin position="23"/>
        <end position="46"/>
    </location>
</feature>
<dbReference type="InterPro" id="IPR050475">
    <property type="entry name" value="Prenyltransferase_related"/>
</dbReference>
<feature type="transmembrane region" description="Helical" evidence="5">
    <location>
        <begin position="249"/>
        <end position="272"/>
    </location>
</feature>
<feature type="transmembrane region" description="Helical" evidence="5">
    <location>
        <begin position="84"/>
        <end position="103"/>
    </location>
</feature>
<keyword evidence="3 5" id="KW-1133">Transmembrane helix</keyword>
<feature type="transmembrane region" description="Helical" evidence="5">
    <location>
        <begin position="180"/>
        <end position="198"/>
    </location>
</feature>
<evidence type="ECO:0000256" key="1">
    <source>
        <dbReference type="ARBA" id="ARBA00004141"/>
    </source>
</evidence>
<dbReference type="EMBL" id="ML986683">
    <property type="protein sequence ID" value="KAF2260352.1"/>
    <property type="molecule type" value="Genomic_DNA"/>
</dbReference>
<dbReference type="OrthoDB" id="434972at2759"/>
<gene>
    <name evidence="6" type="ORF">CC78DRAFT_571262</name>
</gene>
<dbReference type="CDD" id="cd13965">
    <property type="entry name" value="PT_UbiA_3"/>
    <property type="match status" value="1"/>
</dbReference>
<comment type="subcellular location">
    <subcellularLocation>
        <location evidence="1">Membrane</location>
        <topology evidence="1">Multi-pass membrane protein</topology>
    </subcellularLocation>
</comment>
<evidence type="ECO:0000313" key="7">
    <source>
        <dbReference type="Proteomes" id="UP000800093"/>
    </source>
</evidence>
<reference evidence="7" key="1">
    <citation type="journal article" date="2020" name="Stud. Mycol.">
        <title>101 Dothideomycetes genomes: A test case for predicting lifestyles and emergence of pathogens.</title>
        <authorList>
            <person name="Haridas S."/>
            <person name="Albert R."/>
            <person name="Binder M."/>
            <person name="Bloem J."/>
            <person name="LaButti K."/>
            <person name="Salamov A."/>
            <person name="Andreopoulos B."/>
            <person name="Baker S."/>
            <person name="Barry K."/>
            <person name="Bills G."/>
            <person name="Bluhm B."/>
            <person name="Cannon C."/>
            <person name="Castanera R."/>
            <person name="Culley D."/>
            <person name="Daum C."/>
            <person name="Ezra D."/>
            <person name="Gonzalez J."/>
            <person name="Henrissat B."/>
            <person name="Kuo A."/>
            <person name="Liang C."/>
            <person name="Lipzen A."/>
            <person name="Lutzoni F."/>
            <person name="Magnuson J."/>
            <person name="Mondo S."/>
            <person name="Nolan M."/>
            <person name="Ohm R."/>
            <person name="Pangilinan J."/>
            <person name="Park H.-J."/>
            <person name="Ramirez L."/>
            <person name="Alfaro M."/>
            <person name="Sun H."/>
            <person name="Tritt A."/>
            <person name="Yoshinaga Y."/>
            <person name="Zwiers L.-H."/>
            <person name="Turgeon B."/>
            <person name="Goodwin S."/>
            <person name="Spatafora J."/>
            <person name="Crous P."/>
            <person name="Grigoriev I."/>
        </authorList>
    </citation>
    <scope>NUCLEOTIDE SEQUENCE [LARGE SCALE GENOMIC DNA]</scope>
    <source>
        <strain evidence="7">CBS 304.66</strain>
    </source>
</reference>
<dbReference type="Gene3D" id="1.10.357.140">
    <property type="entry name" value="UbiA prenyltransferase"/>
    <property type="match status" value="1"/>
</dbReference>
<evidence type="ECO:0000256" key="4">
    <source>
        <dbReference type="ARBA" id="ARBA00023136"/>
    </source>
</evidence>
<evidence type="ECO:0008006" key="8">
    <source>
        <dbReference type="Google" id="ProtNLM"/>
    </source>
</evidence>
<dbReference type="GO" id="GO:0016020">
    <property type="term" value="C:membrane"/>
    <property type="evidence" value="ECO:0007669"/>
    <property type="project" value="UniProtKB-SubCell"/>
</dbReference>
<feature type="transmembrane region" description="Helical" evidence="5">
    <location>
        <begin position="145"/>
        <end position="168"/>
    </location>
</feature>
<dbReference type="PANTHER" id="PTHR42723:SF1">
    <property type="entry name" value="CHLOROPHYLL SYNTHASE, CHLOROPLASTIC"/>
    <property type="match status" value="1"/>
</dbReference>
<comment type="caution">
    <text evidence="6">The sequence shown here is derived from an EMBL/GenBank/DDBJ whole genome shotgun (WGS) entry which is preliminary data.</text>
</comment>
<feature type="transmembrane region" description="Helical" evidence="5">
    <location>
        <begin position="210"/>
        <end position="228"/>
    </location>
</feature>
<keyword evidence="4 5" id="KW-0472">Membrane</keyword>
<dbReference type="Proteomes" id="UP000800093">
    <property type="component" value="Unassembled WGS sequence"/>
</dbReference>
<proteinExistence type="predicted"/>
<sequence length="328" mass="36741">MVYPIFKRALATLTPLRSSVKNWLIAPFSVIRAILYHFHTLILFTYDQIFDIIAPFTVFAISAALSGPTLNLPSRHPSNTLSNLPLAVFWLWLMVLQFCLHNQRHPHSIQEDAINKPWRPLPAKRISAKQTIRLLEAVDIINAILSYYLGVEVHMVVYTVLVLAYNDFGGSDFSGFSRNLLNAGGFACFASCALQVAIGSESKVSAEAWQWTAAIVLALFTTTHAQEFRDEKGDSERGRSTMITTLGQVPARWSLIIPVLAWSVGLPMWMGVGWKGSLAPKILAVVVSWMTLKGLKEKDERVDRRMYRIWALWAVSLCPLPLMKALGT</sequence>
<dbReference type="InterPro" id="IPR044878">
    <property type="entry name" value="UbiA_sf"/>
</dbReference>
<keyword evidence="7" id="KW-1185">Reference proteome</keyword>
<dbReference type="AlphaFoldDB" id="A0A9P4MZJ3"/>
<evidence type="ECO:0000256" key="2">
    <source>
        <dbReference type="ARBA" id="ARBA00022692"/>
    </source>
</evidence>
<evidence type="ECO:0000313" key="6">
    <source>
        <dbReference type="EMBL" id="KAF2260352.1"/>
    </source>
</evidence>
<organism evidence="6 7">
    <name type="scientific">Lojkania enalia</name>
    <dbReference type="NCBI Taxonomy" id="147567"/>
    <lineage>
        <taxon>Eukaryota</taxon>
        <taxon>Fungi</taxon>
        <taxon>Dikarya</taxon>
        <taxon>Ascomycota</taxon>
        <taxon>Pezizomycotina</taxon>
        <taxon>Dothideomycetes</taxon>
        <taxon>Pleosporomycetidae</taxon>
        <taxon>Pleosporales</taxon>
        <taxon>Pleosporales incertae sedis</taxon>
        <taxon>Lojkania</taxon>
    </lineage>
</organism>
<protein>
    <recommendedName>
        <fullName evidence="8">UbiA prenyltransferase</fullName>
    </recommendedName>
</protein>